<dbReference type="HAMAP" id="MF_01217">
    <property type="entry name" value="Acyl_carrier"/>
    <property type="match status" value="1"/>
</dbReference>
<evidence type="ECO:0000256" key="5">
    <source>
        <dbReference type="ARBA" id="ARBA00023098"/>
    </source>
</evidence>
<evidence type="ECO:0000313" key="10">
    <source>
        <dbReference type="Proteomes" id="UP000004431"/>
    </source>
</evidence>
<keyword evidence="4 7" id="KW-0276">Fatty acid metabolism</keyword>
<keyword evidence="1 7" id="KW-0596">Phosphopantetheine</keyword>
<gene>
    <name evidence="7" type="primary">acpP</name>
    <name evidence="9" type="ORF">HMPREF9248_0076</name>
</gene>
<dbReference type="InterPro" id="IPR009081">
    <property type="entry name" value="PP-bd_ACP"/>
</dbReference>
<reference evidence="9 10" key="1">
    <citation type="submission" date="2010-08" db="EMBL/GenBank/DDBJ databases">
        <authorList>
            <person name="Durkin A.S."/>
            <person name="Madupu R."/>
            <person name="Torralba M."/>
            <person name="Gillis M."/>
            <person name="Methe B."/>
            <person name="Sutton G."/>
            <person name="Nelson K.E."/>
        </authorList>
    </citation>
    <scope>NUCLEOTIDE SEQUENCE [LARGE SCALE GENOMIC DNA]</scope>
    <source>
        <strain evidence="9 10">PB189-T1-4</strain>
    </source>
</reference>
<dbReference type="NCBIfam" id="NF002150">
    <property type="entry name" value="PRK00982.1-4"/>
    <property type="match status" value="1"/>
</dbReference>
<comment type="similarity">
    <text evidence="7">Belongs to the acyl carrier protein (ACP) family.</text>
</comment>
<evidence type="ECO:0000256" key="1">
    <source>
        <dbReference type="ARBA" id="ARBA00022450"/>
    </source>
</evidence>
<keyword evidence="6 7" id="KW-0275">Fatty acid biosynthesis</keyword>
<dbReference type="PANTHER" id="PTHR20863">
    <property type="entry name" value="ACYL CARRIER PROTEIN"/>
    <property type="match status" value="1"/>
</dbReference>
<dbReference type="InterPro" id="IPR003231">
    <property type="entry name" value="ACP"/>
</dbReference>
<dbReference type="RefSeq" id="WP_006304657.1">
    <property type="nucleotide sequence ID" value="NZ_AEDQ01000031.1"/>
</dbReference>
<dbReference type="Gene3D" id="1.10.1200.10">
    <property type="entry name" value="ACP-like"/>
    <property type="match status" value="1"/>
</dbReference>
<name>A0ABN0AYZ9_9ACTN</name>
<organism evidence="9 10">
    <name type="scientific">Fannyhessea vaginae PB189-T1-4</name>
    <dbReference type="NCBI Taxonomy" id="866774"/>
    <lineage>
        <taxon>Bacteria</taxon>
        <taxon>Bacillati</taxon>
        <taxon>Actinomycetota</taxon>
        <taxon>Coriobacteriia</taxon>
        <taxon>Coriobacteriales</taxon>
        <taxon>Atopobiaceae</taxon>
        <taxon>Fannyhessea</taxon>
    </lineage>
</organism>
<dbReference type="PANTHER" id="PTHR20863:SF76">
    <property type="entry name" value="CARRIER DOMAIN-CONTAINING PROTEIN"/>
    <property type="match status" value="1"/>
</dbReference>
<dbReference type="Pfam" id="PF00550">
    <property type="entry name" value="PP-binding"/>
    <property type="match status" value="1"/>
</dbReference>
<feature type="domain" description="Carrier" evidence="8">
    <location>
        <begin position="4"/>
        <end position="79"/>
    </location>
</feature>
<evidence type="ECO:0000256" key="7">
    <source>
        <dbReference type="HAMAP-Rule" id="MF_01217"/>
    </source>
</evidence>
<dbReference type="SUPFAM" id="SSF47336">
    <property type="entry name" value="ACP-like"/>
    <property type="match status" value="1"/>
</dbReference>
<keyword evidence="7" id="KW-0963">Cytoplasm</keyword>
<dbReference type="EMBL" id="AEDQ01000031">
    <property type="protein sequence ID" value="EFL43706.1"/>
    <property type="molecule type" value="Genomic_DNA"/>
</dbReference>
<evidence type="ECO:0000256" key="4">
    <source>
        <dbReference type="ARBA" id="ARBA00022832"/>
    </source>
</evidence>
<evidence type="ECO:0000256" key="2">
    <source>
        <dbReference type="ARBA" id="ARBA00022516"/>
    </source>
</evidence>
<accession>A0ABN0AYZ9</accession>
<keyword evidence="2 7" id="KW-0444">Lipid biosynthesis</keyword>
<sequence length="79" mass="8781">MDNAAITDKVFELISTELEVDKATLTLETRFKEDLGCDSFDLLSLVTAFEDEFARTLDDDSLQHIVTVGDAVRAVQQSL</sequence>
<comment type="caution">
    <text evidence="9">The sequence shown here is derived from an EMBL/GenBank/DDBJ whole genome shotgun (WGS) entry which is preliminary data.</text>
</comment>
<keyword evidence="5 7" id="KW-0443">Lipid metabolism</keyword>
<comment type="PTM">
    <text evidence="7">4'-phosphopantetheine is transferred from CoA to a specific serine of apo-ACP by AcpS. This modification is essential for activity because fatty acids are bound in thioester linkage to the sulfhydryl of the prosthetic group.</text>
</comment>
<dbReference type="InterPro" id="IPR036736">
    <property type="entry name" value="ACP-like_sf"/>
</dbReference>
<evidence type="ECO:0000313" key="9">
    <source>
        <dbReference type="EMBL" id="EFL43706.1"/>
    </source>
</evidence>
<keyword evidence="3 7" id="KW-0597">Phosphoprotein</keyword>
<protein>
    <recommendedName>
        <fullName evidence="7">Acyl carrier protein</fullName>
        <shortName evidence="7">ACP</shortName>
    </recommendedName>
</protein>
<dbReference type="PROSITE" id="PS50075">
    <property type="entry name" value="CARRIER"/>
    <property type="match status" value="1"/>
</dbReference>
<keyword evidence="10" id="KW-1185">Reference proteome</keyword>
<comment type="pathway">
    <text evidence="7">Lipid metabolism; fatty acid biosynthesis.</text>
</comment>
<comment type="subcellular location">
    <subcellularLocation>
        <location evidence="7">Cytoplasm</location>
    </subcellularLocation>
</comment>
<evidence type="ECO:0000259" key="8">
    <source>
        <dbReference type="PROSITE" id="PS50075"/>
    </source>
</evidence>
<comment type="function">
    <text evidence="7">Carrier of the growing fatty acid chain in fatty acid biosynthesis.</text>
</comment>
<dbReference type="Proteomes" id="UP000004431">
    <property type="component" value="Unassembled WGS sequence"/>
</dbReference>
<evidence type="ECO:0000256" key="6">
    <source>
        <dbReference type="ARBA" id="ARBA00023160"/>
    </source>
</evidence>
<evidence type="ECO:0000256" key="3">
    <source>
        <dbReference type="ARBA" id="ARBA00022553"/>
    </source>
</evidence>
<feature type="modified residue" description="O-(pantetheine 4'-phosphoryl)serine" evidence="7">
    <location>
        <position position="39"/>
    </location>
</feature>
<proteinExistence type="inferred from homology"/>